<evidence type="ECO:0000313" key="2">
    <source>
        <dbReference type="EMBL" id="JAD61182.1"/>
    </source>
</evidence>
<protein>
    <submittedName>
        <fullName evidence="2">Uncharacterized protein</fullName>
    </submittedName>
</protein>
<feature type="region of interest" description="Disordered" evidence="1">
    <location>
        <begin position="1"/>
        <end position="25"/>
    </location>
</feature>
<organism evidence="2">
    <name type="scientific">Arundo donax</name>
    <name type="common">Giant reed</name>
    <name type="synonym">Donax arundinaceus</name>
    <dbReference type="NCBI Taxonomy" id="35708"/>
    <lineage>
        <taxon>Eukaryota</taxon>
        <taxon>Viridiplantae</taxon>
        <taxon>Streptophyta</taxon>
        <taxon>Embryophyta</taxon>
        <taxon>Tracheophyta</taxon>
        <taxon>Spermatophyta</taxon>
        <taxon>Magnoliopsida</taxon>
        <taxon>Liliopsida</taxon>
        <taxon>Poales</taxon>
        <taxon>Poaceae</taxon>
        <taxon>PACMAD clade</taxon>
        <taxon>Arundinoideae</taxon>
        <taxon>Arundineae</taxon>
        <taxon>Arundo</taxon>
    </lineage>
</organism>
<reference evidence="2" key="1">
    <citation type="submission" date="2014-09" db="EMBL/GenBank/DDBJ databases">
        <authorList>
            <person name="Magalhaes I.L.F."/>
            <person name="Oliveira U."/>
            <person name="Santos F.R."/>
            <person name="Vidigal T.H.D.A."/>
            <person name="Brescovit A.D."/>
            <person name="Santos A.J."/>
        </authorList>
    </citation>
    <scope>NUCLEOTIDE SEQUENCE</scope>
    <source>
        <tissue evidence="2">Shoot tissue taken approximately 20 cm above the soil surface</tissue>
    </source>
</reference>
<dbReference type="EMBL" id="GBRH01236713">
    <property type="protein sequence ID" value="JAD61182.1"/>
    <property type="molecule type" value="Transcribed_RNA"/>
</dbReference>
<name>A0A0A9BPJ3_ARUDO</name>
<reference evidence="2" key="2">
    <citation type="journal article" date="2015" name="Data Brief">
        <title>Shoot transcriptome of the giant reed, Arundo donax.</title>
        <authorList>
            <person name="Barrero R.A."/>
            <person name="Guerrero F.D."/>
            <person name="Moolhuijzen P."/>
            <person name="Goolsby J.A."/>
            <person name="Tidwell J."/>
            <person name="Bellgard S.E."/>
            <person name="Bellgard M.I."/>
        </authorList>
    </citation>
    <scope>NUCLEOTIDE SEQUENCE</scope>
    <source>
        <tissue evidence="2">Shoot tissue taken approximately 20 cm above the soil surface</tissue>
    </source>
</reference>
<sequence>MNEKSKNSRTSRPLFSHTSRVLEYN</sequence>
<proteinExistence type="predicted"/>
<feature type="compositionally biased region" description="Polar residues" evidence="1">
    <location>
        <begin position="8"/>
        <end position="19"/>
    </location>
</feature>
<evidence type="ECO:0000256" key="1">
    <source>
        <dbReference type="SAM" id="MobiDB-lite"/>
    </source>
</evidence>
<accession>A0A0A9BPJ3</accession>
<dbReference type="AlphaFoldDB" id="A0A0A9BPJ3"/>